<dbReference type="RefSeq" id="WP_098037755.1">
    <property type="nucleotide sequence ID" value="NZ_CWGJ01000008.1"/>
</dbReference>
<dbReference type="GO" id="GO:0008915">
    <property type="term" value="F:lipid-A-disaccharide synthase activity"/>
    <property type="evidence" value="ECO:0007669"/>
    <property type="project" value="UniProtKB-UniRule"/>
</dbReference>
<dbReference type="PANTHER" id="PTHR30372">
    <property type="entry name" value="LIPID-A-DISACCHARIDE SYNTHASE"/>
    <property type="match status" value="1"/>
</dbReference>
<evidence type="ECO:0000256" key="4">
    <source>
        <dbReference type="ARBA" id="ARBA00022516"/>
    </source>
</evidence>
<evidence type="ECO:0000256" key="3">
    <source>
        <dbReference type="ARBA" id="ARBA00020902"/>
    </source>
</evidence>
<evidence type="ECO:0000256" key="1">
    <source>
        <dbReference type="ARBA" id="ARBA00002056"/>
    </source>
</evidence>
<dbReference type="Proteomes" id="UP000220251">
    <property type="component" value="Unassembled WGS sequence"/>
</dbReference>
<comment type="catalytic activity">
    <reaction evidence="9 10">
        <text>a lipid X + a UDP-2-N,3-O-bis[(3R)-3-hydroxyacyl]-alpha-D-glucosamine = a lipid A disaccharide + UDP + H(+)</text>
        <dbReference type="Rhea" id="RHEA:67828"/>
        <dbReference type="ChEBI" id="CHEBI:15378"/>
        <dbReference type="ChEBI" id="CHEBI:58223"/>
        <dbReference type="ChEBI" id="CHEBI:137748"/>
        <dbReference type="ChEBI" id="CHEBI:176338"/>
        <dbReference type="ChEBI" id="CHEBI:176343"/>
        <dbReference type="EC" id="2.4.1.182"/>
    </reaction>
</comment>
<dbReference type="UniPathway" id="UPA00973"/>
<reference evidence="12" key="1">
    <citation type="submission" date="2015-06" db="EMBL/GenBank/DDBJ databases">
        <authorList>
            <person name="Bertelli C."/>
        </authorList>
    </citation>
    <scope>NUCLEOTIDE SEQUENCE [LARGE SCALE GENOMIC DNA]</scope>
    <source>
        <strain evidence="12">CRIB-30</strain>
    </source>
</reference>
<comment type="similarity">
    <text evidence="10">Belongs to the LpxB family.</text>
</comment>
<keyword evidence="12" id="KW-1185">Reference proteome</keyword>
<dbReference type="OrthoDB" id="9801642at2"/>
<dbReference type="GO" id="GO:0016020">
    <property type="term" value="C:membrane"/>
    <property type="evidence" value="ECO:0007669"/>
    <property type="project" value="GOC"/>
</dbReference>
<dbReference type="NCBIfam" id="TIGR00215">
    <property type="entry name" value="lpxB"/>
    <property type="match status" value="1"/>
</dbReference>
<dbReference type="SUPFAM" id="SSF53756">
    <property type="entry name" value="UDP-Glycosyltransferase/glycogen phosphorylase"/>
    <property type="match status" value="1"/>
</dbReference>
<evidence type="ECO:0000256" key="6">
    <source>
        <dbReference type="ARBA" id="ARBA00022676"/>
    </source>
</evidence>
<gene>
    <name evidence="10 11" type="primary">lpxB</name>
    <name evidence="11" type="ORF">ELAC_0537</name>
</gene>
<evidence type="ECO:0000256" key="8">
    <source>
        <dbReference type="ARBA" id="ARBA00023098"/>
    </source>
</evidence>
<dbReference type="InterPro" id="IPR003835">
    <property type="entry name" value="Glyco_trans_19"/>
</dbReference>
<evidence type="ECO:0000256" key="10">
    <source>
        <dbReference type="HAMAP-Rule" id="MF_00392"/>
    </source>
</evidence>
<dbReference type="HAMAP" id="MF_00392">
    <property type="entry name" value="LpxB"/>
    <property type="match status" value="1"/>
</dbReference>
<dbReference type="AlphaFoldDB" id="A0A0H5DNP7"/>
<comment type="pathway">
    <text evidence="10">Bacterial outer membrane biogenesis; LPS lipid A biosynthesis.</text>
</comment>
<evidence type="ECO:0000313" key="11">
    <source>
        <dbReference type="EMBL" id="CRX37892.1"/>
    </source>
</evidence>
<evidence type="ECO:0000256" key="7">
    <source>
        <dbReference type="ARBA" id="ARBA00022679"/>
    </source>
</evidence>
<keyword evidence="4 10" id="KW-0444">Lipid biosynthesis</keyword>
<evidence type="ECO:0000256" key="2">
    <source>
        <dbReference type="ARBA" id="ARBA00012687"/>
    </source>
</evidence>
<dbReference type="GO" id="GO:0005543">
    <property type="term" value="F:phospholipid binding"/>
    <property type="evidence" value="ECO:0007669"/>
    <property type="project" value="TreeGrafter"/>
</dbReference>
<dbReference type="PANTHER" id="PTHR30372:SF4">
    <property type="entry name" value="LIPID-A-DISACCHARIDE SYNTHASE, MITOCHONDRIAL-RELATED"/>
    <property type="match status" value="1"/>
</dbReference>
<keyword evidence="5 10" id="KW-0441">Lipid A biosynthesis</keyword>
<evidence type="ECO:0000256" key="9">
    <source>
        <dbReference type="ARBA" id="ARBA00048975"/>
    </source>
</evidence>
<protein>
    <recommendedName>
        <fullName evidence="3 10">Lipid-A-disaccharide synthase</fullName>
        <ecNumber evidence="2 10">2.4.1.182</ecNumber>
    </recommendedName>
</protein>
<dbReference type="Pfam" id="PF02684">
    <property type="entry name" value="LpxB"/>
    <property type="match status" value="1"/>
</dbReference>
<comment type="function">
    <text evidence="1 10">Condensation of UDP-2,3-diacylglucosamine and 2,3-diacylglucosamine-1-phosphate to form lipid A disaccharide, a precursor of lipid A, a phosphorylated glycolipid that anchors the lipopolysaccharide to the outer membrane of the cell.</text>
</comment>
<keyword evidence="6 10" id="KW-0328">Glycosyltransferase</keyword>
<dbReference type="EMBL" id="CWGJ01000008">
    <property type="protein sequence ID" value="CRX37892.1"/>
    <property type="molecule type" value="Genomic_DNA"/>
</dbReference>
<organism evidence="11 12">
    <name type="scientific">Estrella lausannensis</name>
    <dbReference type="NCBI Taxonomy" id="483423"/>
    <lineage>
        <taxon>Bacteria</taxon>
        <taxon>Pseudomonadati</taxon>
        <taxon>Chlamydiota</taxon>
        <taxon>Chlamydiia</taxon>
        <taxon>Parachlamydiales</taxon>
        <taxon>Candidatus Criblamydiaceae</taxon>
        <taxon>Estrella</taxon>
    </lineage>
</organism>
<evidence type="ECO:0000313" key="12">
    <source>
        <dbReference type="Proteomes" id="UP000220251"/>
    </source>
</evidence>
<keyword evidence="7 10" id="KW-0808">Transferase</keyword>
<name>A0A0H5DNP7_9BACT</name>
<sequence>MSKPLSFFLLAGEPSGDIHGKRMIASLKKIDPGSTFYGVGGPSMLEEGLIPLFRMEELAVMGFQEIILSLPSLIKKLFFLSGWILEKKPHAVVLIDFPDFNLLLARLLRRGGFRGKIVQMIPPTVWAWRKGRIRTLEKHFDLALSIYPFEKKIYQNTKLPVTYIGNPVLEAVSSHRPDFSFRSRFGFDEKDPIIALFPGSRRQEVHNNLLLQLEALKLATTEAPKYRVAVSLARQEMKEEVEKLIRKAGFEDGVSLIPASSRYDLMDNCMLAIAKSGTVTLELALKKRPAVVTYAVSSLNYFIARYIVRLDLTHFAIANILSGEELFPEHIADRAPKEAVATSIRDLLSNEPRRQSIQQKQEQLFEQLAEARPEQEIEKAMRSLLR</sequence>
<accession>A0A0H5DNP7</accession>
<keyword evidence="8 10" id="KW-0443">Lipid metabolism</keyword>
<dbReference type="GO" id="GO:0009245">
    <property type="term" value="P:lipid A biosynthetic process"/>
    <property type="evidence" value="ECO:0007669"/>
    <property type="project" value="UniProtKB-UniRule"/>
</dbReference>
<evidence type="ECO:0000256" key="5">
    <source>
        <dbReference type="ARBA" id="ARBA00022556"/>
    </source>
</evidence>
<dbReference type="Gene3D" id="3.40.50.2000">
    <property type="entry name" value="Glycogen Phosphorylase B"/>
    <property type="match status" value="1"/>
</dbReference>
<proteinExistence type="inferred from homology"/>
<dbReference type="EC" id="2.4.1.182" evidence="2 10"/>